<keyword evidence="1" id="KW-0677">Repeat</keyword>
<evidence type="ECO:0000313" key="3">
    <source>
        <dbReference type="EMBL" id="MBF6637211.1"/>
    </source>
</evidence>
<comment type="caution">
    <text evidence="3">The sequence shown here is derived from an EMBL/GenBank/DDBJ whole genome shotgun (WGS) entry which is preliminary data.</text>
</comment>
<reference evidence="3" key="1">
    <citation type="submission" date="2020-11" db="EMBL/GenBank/DDBJ databases">
        <authorList>
            <person name="Lee S.D."/>
        </authorList>
    </citation>
    <scope>NUCLEOTIDE SEQUENCE</scope>
    <source>
        <strain evidence="3">SAP-2</strain>
    </source>
</reference>
<dbReference type="EMBL" id="JADMKS010000004">
    <property type="protein sequence ID" value="MBF6637211.1"/>
    <property type="molecule type" value="Genomic_DNA"/>
</dbReference>
<dbReference type="GO" id="GO:0004792">
    <property type="term" value="F:thiosulfate-cyanide sulfurtransferase activity"/>
    <property type="evidence" value="ECO:0007669"/>
    <property type="project" value="InterPro"/>
</dbReference>
<evidence type="ECO:0000313" key="4">
    <source>
        <dbReference type="Proteomes" id="UP000705283"/>
    </source>
</evidence>
<feature type="domain" description="Rhodanese" evidence="2">
    <location>
        <begin position="22"/>
        <end position="120"/>
    </location>
</feature>
<proteinExistence type="predicted"/>
<dbReference type="InterPro" id="IPR001763">
    <property type="entry name" value="Rhodanese-like_dom"/>
</dbReference>
<evidence type="ECO:0000256" key="1">
    <source>
        <dbReference type="ARBA" id="ARBA00022737"/>
    </source>
</evidence>
<dbReference type="Proteomes" id="UP000705283">
    <property type="component" value="Unassembled WGS sequence"/>
</dbReference>
<dbReference type="Gene3D" id="3.40.250.10">
    <property type="entry name" value="Rhodanese-like domain"/>
    <property type="match status" value="3"/>
</dbReference>
<dbReference type="PANTHER" id="PTHR43855">
    <property type="entry name" value="THIOSULFATE SULFURTRANSFERASE"/>
    <property type="match status" value="1"/>
</dbReference>
<dbReference type="PROSITE" id="PS50206">
    <property type="entry name" value="RHODANESE_3"/>
    <property type="match status" value="2"/>
</dbReference>
<dbReference type="AlphaFoldDB" id="A0AA40X228"/>
<evidence type="ECO:0000259" key="2">
    <source>
        <dbReference type="PROSITE" id="PS50206"/>
    </source>
</evidence>
<dbReference type="SMART" id="SM00450">
    <property type="entry name" value="RHOD"/>
    <property type="match status" value="3"/>
</dbReference>
<dbReference type="RefSeq" id="WP_055771602.1">
    <property type="nucleotide sequence ID" value="NZ_JADMKS010000004.1"/>
</dbReference>
<reference evidence="3" key="2">
    <citation type="submission" date="2022-09" db="EMBL/GenBank/DDBJ databases">
        <title>Rouxiella aceris sp. nov., isolated from tree sap and emended description of the genus Rhouxiella.</title>
        <authorList>
            <person name="Kim I.S."/>
        </authorList>
    </citation>
    <scope>NUCLEOTIDE SEQUENCE</scope>
    <source>
        <strain evidence="3">SAP-2</strain>
    </source>
</reference>
<sequence length="439" mass="48451">MPDSFNSLPLRHTADLIKALRNGQEVALVDLREEADFASGHPLFAVNLPLSKLEIEVLDRIPSRTTPITLYDNGQRYNLRTDARLTDVAYQRLKALGYVDVALLAGDLDGWQEAGGEVFIGINVPNKAFKAWSQYRGQYPSAGELFDSKSLNHATTLAQRAGVQNIDLPQLIQWQADSQRTLYLFDVRTLEEYQAGHLPGARHVTGEQLLQQTEHYASVRGARIVLLDDNGQRANIVAAWLAQQNWRVFVLGFDAKNANAVSELFTATGNGSVTSAPVPAIESIDGERLEQWLAEGNTGIIDLTLSANFRNRRIPSAVFTARSQLPQALAQQPAHKRWVVTCGSGFLARYAVTEVAELTGAPAYLLDGGTLKWIAEDRPLEHGDSPYLNNPRDKYLQPEENADAGHEAKRGITAWEDGLVAQLERDNTHGFHQLAVGEV</sequence>
<dbReference type="PROSITE" id="PS00380">
    <property type="entry name" value="RHODANESE_1"/>
    <property type="match status" value="1"/>
</dbReference>
<dbReference type="InterPro" id="IPR051126">
    <property type="entry name" value="Thiosulfate_sulfurtransferase"/>
</dbReference>
<name>A0AA40X228_9GAMM</name>
<protein>
    <submittedName>
        <fullName evidence="3">Rhodanese-related sulfurtransferase</fullName>
    </submittedName>
</protein>
<accession>A0AA40X228</accession>
<gene>
    <name evidence="3" type="ORF">ITX54_11155</name>
</gene>
<dbReference type="Pfam" id="PF00581">
    <property type="entry name" value="Rhodanese"/>
    <property type="match status" value="3"/>
</dbReference>
<dbReference type="SUPFAM" id="SSF52821">
    <property type="entry name" value="Rhodanese/Cell cycle control phosphatase"/>
    <property type="match status" value="3"/>
</dbReference>
<organism evidence="3 4">
    <name type="scientific">Rouxiella silvae</name>
    <dbReference type="NCBI Taxonomy" id="1646373"/>
    <lineage>
        <taxon>Bacteria</taxon>
        <taxon>Pseudomonadati</taxon>
        <taxon>Pseudomonadota</taxon>
        <taxon>Gammaproteobacteria</taxon>
        <taxon>Enterobacterales</taxon>
        <taxon>Yersiniaceae</taxon>
        <taxon>Rouxiella</taxon>
    </lineage>
</organism>
<dbReference type="InterPro" id="IPR001307">
    <property type="entry name" value="Thiosulphate_STrfase_CS"/>
</dbReference>
<dbReference type="PANTHER" id="PTHR43855:SF1">
    <property type="entry name" value="THIOSULFATE SULFURTRANSFERASE"/>
    <property type="match status" value="1"/>
</dbReference>
<feature type="domain" description="Rhodanese" evidence="2">
    <location>
        <begin position="178"/>
        <end position="382"/>
    </location>
</feature>
<dbReference type="InterPro" id="IPR036873">
    <property type="entry name" value="Rhodanese-like_dom_sf"/>
</dbReference>